<evidence type="ECO:0008006" key="4">
    <source>
        <dbReference type="Google" id="ProtNLM"/>
    </source>
</evidence>
<dbReference type="EMBL" id="JBEXIP010000010">
    <property type="protein sequence ID" value="MET8434136.1"/>
    <property type="molecule type" value="Genomic_DNA"/>
</dbReference>
<reference evidence="2 3" key="1">
    <citation type="submission" date="2024-06" db="EMBL/GenBank/DDBJ databases">
        <title>The Natural Products Discovery Center: Release of the First 8490 Sequenced Strains for Exploring Actinobacteria Biosynthetic Diversity.</title>
        <authorList>
            <person name="Kalkreuter E."/>
            <person name="Kautsar S.A."/>
            <person name="Yang D."/>
            <person name="Bader C.D."/>
            <person name="Teijaro C.N."/>
            <person name="Fluegel L."/>
            <person name="Davis C.M."/>
            <person name="Simpson J.R."/>
            <person name="Lauterbach L."/>
            <person name="Steele A.D."/>
            <person name="Gui C."/>
            <person name="Meng S."/>
            <person name="Li G."/>
            <person name="Viehrig K."/>
            <person name="Ye F."/>
            <person name="Su P."/>
            <person name="Kiefer A.F."/>
            <person name="Nichols A."/>
            <person name="Cepeda A.J."/>
            <person name="Yan W."/>
            <person name="Fan B."/>
            <person name="Jiang Y."/>
            <person name="Adhikari A."/>
            <person name="Zheng C.-J."/>
            <person name="Schuster L."/>
            <person name="Cowan T.M."/>
            <person name="Smanski M.J."/>
            <person name="Chevrette M.G."/>
            <person name="De Carvalho L.P.S."/>
            <person name="Shen B."/>
        </authorList>
    </citation>
    <scope>NUCLEOTIDE SEQUENCE [LARGE SCALE GENOMIC DNA]</scope>
    <source>
        <strain evidence="2 3">NPDC005137</strain>
    </source>
</reference>
<evidence type="ECO:0000313" key="2">
    <source>
        <dbReference type="EMBL" id="MET8434136.1"/>
    </source>
</evidence>
<evidence type="ECO:0000313" key="3">
    <source>
        <dbReference type="Proteomes" id="UP001550044"/>
    </source>
</evidence>
<dbReference type="RefSeq" id="WP_356497249.1">
    <property type="nucleotide sequence ID" value="NZ_JBEXEF010000002.1"/>
</dbReference>
<organism evidence="2 3">
    <name type="scientific">Streptomyces sp. 900116325</name>
    <dbReference type="NCBI Taxonomy" id="3154295"/>
    <lineage>
        <taxon>Bacteria</taxon>
        <taxon>Bacillati</taxon>
        <taxon>Actinomycetota</taxon>
        <taxon>Actinomycetes</taxon>
        <taxon>Kitasatosporales</taxon>
        <taxon>Streptomycetaceae</taxon>
        <taxon>Streptomyces</taxon>
    </lineage>
</organism>
<keyword evidence="3" id="KW-1185">Reference proteome</keyword>
<dbReference type="Proteomes" id="UP001550044">
    <property type="component" value="Unassembled WGS sequence"/>
</dbReference>
<accession>A0ABV2U8G5</accession>
<gene>
    <name evidence="2" type="ORF">ABZV61_15305</name>
</gene>
<proteinExistence type="predicted"/>
<comment type="caution">
    <text evidence="2">The sequence shown here is derived from an EMBL/GenBank/DDBJ whole genome shotgun (WGS) entry which is preliminary data.</text>
</comment>
<feature type="signal peptide" evidence="1">
    <location>
        <begin position="1"/>
        <end position="27"/>
    </location>
</feature>
<keyword evidence="1" id="KW-0732">Signal</keyword>
<protein>
    <recommendedName>
        <fullName evidence="4">Calcium-binding protein</fullName>
    </recommendedName>
</protein>
<sequence>MRIRATVAALTGALALSALVVPSAAQAADAHHSVLADVLRAAHTTSGSKTGARSVGAAETAEAPLDLTFSKVSVNAGKPIVVGTTNTVTVPTTFTVTHAADVDIFADDFELGVDVYRGSFDAPTNDLFGDVAPTCKAVSSTVATCKGQIDVWPQDDFIGNADATTWKAVGWAFDLNGQDPSDPDFDPNQIRSAVQDGLGTTKLQRYSKLTVNAAPEPVKKGKTITVTGKLTRANWDDFAYHGYTVQPVKLQFRKKTSTAYTTVKTIKSSSTGALKTTVTASVDGYWRYSFAGTSTTPAVTTTGDYVDVQ</sequence>
<evidence type="ECO:0000256" key="1">
    <source>
        <dbReference type="SAM" id="SignalP"/>
    </source>
</evidence>
<name>A0ABV2U8G5_9ACTN</name>
<feature type="chain" id="PRO_5045532464" description="Calcium-binding protein" evidence="1">
    <location>
        <begin position="28"/>
        <end position="309"/>
    </location>
</feature>